<accession>A0A9N9J815</accession>
<gene>
    <name evidence="1" type="ORF">DERYTH_LOCUS18354</name>
</gene>
<reference evidence="1" key="1">
    <citation type="submission" date="2021-06" db="EMBL/GenBank/DDBJ databases">
        <authorList>
            <person name="Kallberg Y."/>
            <person name="Tangrot J."/>
            <person name="Rosling A."/>
        </authorList>
    </citation>
    <scope>NUCLEOTIDE SEQUENCE</scope>
    <source>
        <strain evidence="1">MA453B</strain>
    </source>
</reference>
<name>A0A9N9J815_9GLOM</name>
<dbReference type="EMBL" id="CAJVPY010018486">
    <property type="protein sequence ID" value="CAG8767292.1"/>
    <property type="molecule type" value="Genomic_DNA"/>
</dbReference>
<dbReference type="Proteomes" id="UP000789405">
    <property type="component" value="Unassembled WGS sequence"/>
</dbReference>
<keyword evidence="2" id="KW-1185">Reference proteome</keyword>
<organism evidence="1 2">
    <name type="scientific">Dentiscutata erythropus</name>
    <dbReference type="NCBI Taxonomy" id="1348616"/>
    <lineage>
        <taxon>Eukaryota</taxon>
        <taxon>Fungi</taxon>
        <taxon>Fungi incertae sedis</taxon>
        <taxon>Mucoromycota</taxon>
        <taxon>Glomeromycotina</taxon>
        <taxon>Glomeromycetes</taxon>
        <taxon>Diversisporales</taxon>
        <taxon>Gigasporaceae</taxon>
        <taxon>Dentiscutata</taxon>
    </lineage>
</organism>
<dbReference type="AlphaFoldDB" id="A0A9N9J815"/>
<comment type="caution">
    <text evidence="1">The sequence shown here is derived from an EMBL/GenBank/DDBJ whole genome shotgun (WGS) entry which is preliminary data.</text>
</comment>
<evidence type="ECO:0000313" key="1">
    <source>
        <dbReference type="EMBL" id="CAG8767292.1"/>
    </source>
</evidence>
<sequence length="45" mass="5093">MLAASESELIELMNSIIAFENCENIEANYMNLKDIKIDNSSNSIR</sequence>
<evidence type="ECO:0000313" key="2">
    <source>
        <dbReference type="Proteomes" id="UP000789405"/>
    </source>
</evidence>
<feature type="non-terminal residue" evidence="1">
    <location>
        <position position="45"/>
    </location>
</feature>
<protein>
    <submittedName>
        <fullName evidence="1">13350_t:CDS:1</fullName>
    </submittedName>
</protein>
<proteinExistence type="predicted"/>
<dbReference type="OrthoDB" id="2463878at2759"/>